<dbReference type="Proteomes" id="UP000085678">
    <property type="component" value="Unplaced"/>
</dbReference>
<name>A0A1S3H199_LINAN</name>
<organism evidence="7 8">
    <name type="scientific">Lingula anatina</name>
    <name type="common">Brachiopod</name>
    <name type="synonym">Lingula unguis</name>
    <dbReference type="NCBI Taxonomy" id="7574"/>
    <lineage>
        <taxon>Eukaryota</taxon>
        <taxon>Metazoa</taxon>
        <taxon>Spiralia</taxon>
        <taxon>Lophotrochozoa</taxon>
        <taxon>Brachiopoda</taxon>
        <taxon>Linguliformea</taxon>
        <taxon>Lingulata</taxon>
        <taxon>Lingulida</taxon>
        <taxon>Linguloidea</taxon>
        <taxon>Lingulidae</taxon>
        <taxon>Lingula</taxon>
    </lineage>
</organism>
<dbReference type="PROSITE" id="PS00138">
    <property type="entry name" value="SUBTILASE_SER"/>
    <property type="match status" value="1"/>
</dbReference>
<dbReference type="PRINTS" id="PR00723">
    <property type="entry name" value="SUBTILISIN"/>
</dbReference>
<sequence length="286" mass="30490">MTEEELEGKLGKIPKERRLKYMKRETPEEINRKMKEGGLVDIDEPDGLVPLIIPTDGTAVPNQYIARLRPGCEYEESWHARGFSSPADDQGHGTHVASTVGGATYGVAKEVNLIPVKVCDENGASLNDAVNAVLDVGIPVAISAGNHNPSDPNDETDSCNASPASVEGALTVGATDEDDFLADFSFFGKCVDIYAPGSKIMAADFLDIHGSTEKSGTSMAAPLVAGAIAGMLQVFRDAGYFTAPSQDVVDNINHYIIEFAEKGTVLGLRALNNNNVMLQTPCLYTV</sequence>
<dbReference type="InParanoid" id="A0A1S3H199"/>
<dbReference type="GO" id="GO:0004252">
    <property type="term" value="F:serine-type endopeptidase activity"/>
    <property type="evidence" value="ECO:0007669"/>
    <property type="project" value="InterPro"/>
</dbReference>
<dbReference type="InterPro" id="IPR000209">
    <property type="entry name" value="Peptidase_S8/S53_dom"/>
</dbReference>
<dbReference type="InterPro" id="IPR022398">
    <property type="entry name" value="Peptidase_S8_His-AS"/>
</dbReference>
<keyword evidence="7" id="KW-1185">Reference proteome</keyword>
<dbReference type="Pfam" id="PF00082">
    <property type="entry name" value="Peptidase_S8"/>
    <property type="match status" value="1"/>
</dbReference>
<dbReference type="InterPro" id="IPR023828">
    <property type="entry name" value="Peptidase_S8_Ser-AS"/>
</dbReference>
<dbReference type="KEGG" id="lak:106150806"/>
<accession>A0A1S3H199</accession>
<dbReference type="PANTHER" id="PTHR43806:SF11">
    <property type="entry name" value="CEREVISIN-RELATED"/>
    <property type="match status" value="1"/>
</dbReference>
<evidence type="ECO:0000313" key="7">
    <source>
        <dbReference type="Proteomes" id="UP000085678"/>
    </source>
</evidence>
<dbReference type="GO" id="GO:0005615">
    <property type="term" value="C:extracellular space"/>
    <property type="evidence" value="ECO:0007669"/>
    <property type="project" value="TreeGrafter"/>
</dbReference>
<dbReference type="InterPro" id="IPR015500">
    <property type="entry name" value="Peptidase_S8_subtilisin-rel"/>
</dbReference>
<dbReference type="SUPFAM" id="SSF52743">
    <property type="entry name" value="Subtilisin-like"/>
    <property type="match status" value="1"/>
</dbReference>
<dbReference type="Gene3D" id="3.40.50.200">
    <property type="entry name" value="Peptidase S8/S53 domain"/>
    <property type="match status" value="2"/>
</dbReference>
<dbReference type="GO" id="GO:0006508">
    <property type="term" value="P:proteolysis"/>
    <property type="evidence" value="ECO:0007669"/>
    <property type="project" value="UniProtKB-KW"/>
</dbReference>
<evidence type="ECO:0000256" key="4">
    <source>
        <dbReference type="ARBA" id="ARBA00022825"/>
    </source>
</evidence>
<dbReference type="OrthoDB" id="7775224at2759"/>
<protein>
    <submittedName>
        <fullName evidence="8">Uncharacterized protein LOC106150806</fullName>
    </submittedName>
</protein>
<reference evidence="8" key="1">
    <citation type="submission" date="2025-08" db="UniProtKB">
        <authorList>
            <consortium name="RefSeq"/>
        </authorList>
    </citation>
    <scope>IDENTIFICATION</scope>
    <source>
        <tissue evidence="8">Gonads</tissue>
    </source>
</reference>
<comment type="similarity">
    <text evidence="1 5">Belongs to the peptidase S8 family.</text>
</comment>
<evidence type="ECO:0000313" key="8">
    <source>
        <dbReference type="RefSeq" id="XP_013379256.1"/>
    </source>
</evidence>
<evidence type="ECO:0000259" key="6">
    <source>
        <dbReference type="Pfam" id="PF00082"/>
    </source>
</evidence>
<evidence type="ECO:0000256" key="5">
    <source>
        <dbReference type="PROSITE-ProRule" id="PRU01240"/>
    </source>
</evidence>
<dbReference type="PROSITE" id="PS51892">
    <property type="entry name" value="SUBTILASE"/>
    <property type="match status" value="1"/>
</dbReference>
<dbReference type="PANTHER" id="PTHR43806">
    <property type="entry name" value="PEPTIDASE S8"/>
    <property type="match status" value="1"/>
</dbReference>
<proteinExistence type="inferred from homology"/>
<dbReference type="GeneID" id="106150806"/>
<dbReference type="STRING" id="7574.A0A1S3H199"/>
<dbReference type="PROSITE" id="PS00137">
    <property type="entry name" value="SUBTILASE_HIS"/>
    <property type="match status" value="1"/>
</dbReference>
<dbReference type="RefSeq" id="XP_013379256.1">
    <property type="nucleotide sequence ID" value="XM_013523802.1"/>
</dbReference>
<evidence type="ECO:0000256" key="2">
    <source>
        <dbReference type="ARBA" id="ARBA00022670"/>
    </source>
</evidence>
<comment type="caution">
    <text evidence="5">Lacks conserved residue(s) required for the propagation of feature annotation.</text>
</comment>
<keyword evidence="4" id="KW-0720">Serine protease</keyword>
<keyword evidence="3" id="KW-0378">Hydrolase</keyword>
<gene>
    <name evidence="8" type="primary">LOC106150806</name>
</gene>
<keyword evidence="2" id="KW-0645">Protease</keyword>
<dbReference type="InterPro" id="IPR050131">
    <property type="entry name" value="Peptidase_S8_subtilisin-like"/>
</dbReference>
<dbReference type="InterPro" id="IPR036852">
    <property type="entry name" value="Peptidase_S8/S53_dom_sf"/>
</dbReference>
<evidence type="ECO:0000256" key="3">
    <source>
        <dbReference type="ARBA" id="ARBA00022801"/>
    </source>
</evidence>
<dbReference type="AlphaFoldDB" id="A0A1S3H199"/>
<feature type="domain" description="Peptidase S8/S53" evidence="6">
    <location>
        <begin position="128"/>
        <end position="241"/>
    </location>
</feature>
<evidence type="ECO:0000256" key="1">
    <source>
        <dbReference type="ARBA" id="ARBA00011073"/>
    </source>
</evidence>